<feature type="repeat" description="WD" evidence="3">
    <location>
        <begin position="1"/>
        <end position="24"/>
    </location>
</feature>
<dbReference type="Proteomes" id="UP000023152">
    <property type="component" value="Unassembled WGS sequence"/>
</dbReference>
<dbReference type="InterPro" id="IPR019775">
    <property type="entry name" value="WD40_repeat_CS"/>
</dbReference>
<dbReference type="Pfam" id="PF00400">
    <property type="entry name" value="WD40"/>
    <property type="match status" value="2"/>
</dbReference>
<dbReference type="InterPro" id="IPR001680">
    <property type="entry name" value="WD40_rpt"/>
</dbReference>
<comment type="caution">
    <text evidence="4">The sequence shown here is derived from an EMBL/GenBank/DDBJ whole genome shotgun (WGS) entry which is preliminary data.</text>
</comment>
<organism evidence="4 5">
    <name type="scientific">Reticulomyxa filosa</name>
    <dbReference type="NCBI Taxonomy" id="46433"/>
    <lineage>
        <taxon>Eukaryota</taxon>
        <taxon>Sar</taxon>
        <taxon>Rhizaria</taxon>
        <taxon>Retaria</taxon>
        <taxon>Foraminifera</taxon>
        <taxon>Monothalamids</taxon>
        <taxon>Reticulomyxidae</taxon>
        <taxon>Reticulomyxa</taxon>
    </lineage>
</organism>
<dbReference type="Gene3D" id="2.130.10.10">
    <property type="entry name" value="YVTN repeat-like/Quinoprotein amine dehydrogenase"/>
    <property type="match status" value="2"/>
</dbReference>
<dbReference type="OrthoDB" id="10257301at2759"/>
<evidence type="ECO:0000256" key="1">
    <source>
        <dbReference type="ARBA" id="ARBA00022574"/>
    </source>
</evidence>
<dbReference type="PANTHER" id="PTHR22847">
    <property type="entry name" value="WD40 REPEAT PROTEIN"/>
    <property type="match status" value="1"/>
</dbReference>
<dbReference type="InterPro" id="IPR020472">
    <property type="entry name" value="WD40_PAC1"/>
</dbReference>
<accession>X6LDV8</accession>
<dbReference type="GO" id="GO:1990234">
    <property type="term" value="C:transferase complex"/>
    <property type="evidence" value="ECO:0007669"/>
    <property type="project" value="UniProtKB-ARBA"/>
</dbReference>
<dbReference type="PANTHER" id="PTHR22847:SF637">
    <property type="entry name" value="WD REPEAT DOMAIN 5B"/>
    <property type="match status" value="1"/>
</dbReference>
<dbReference type="SMART" id="SM00320">
    <property type="entry name" value="WD40"/>
    <property type="match status" value="2"/>
</dbReference>
<feature type="repeat" description="WD" evidence="3">
    <location>
        <begin position="52"/>
        <end position="93"/>
    </location>
</feature>
<reference evidence="4 5" key="1">
    <citation type="journal article" date="2013" name="Curr. Biol.">
        <title>The Genome of the Foraminiferan Reticulomyxa filosa.</title>
        <authorList>
            <person name="Glockner G."/>
            <person name="Hulsmann N."/>
            <person name="Schleicher M."/>
            <person name="Noegel A.A."/>
            <person name="Eichinger L."/>
            <person name="Gallinger C."/>
            <person name="Pawlowski J."/>
            <person name="Sierra R."/>
            <person name="Euteneuer U."/>
            <person name="Pillet L."/>
            <person name="Moustafa A."/>
            <person name="Platzer M."/>
            <person name="Groth M."/>
            <person name="Szafranski K."/>
            <person name="Schliwa M."/>
        </authorList>
    </citation>
    <scope>NUCLEOTIDE SEQUENCE [LARGE SCALE GENOMIC DNA]</scope>
</reference>
<dbReference type="EMBL" id="ASPP01041693">
    <property type="protein sequence ID" value="ETO00193.1"/>
    <property type="molecule type" value="Genomic_DNA"/>
</dbReference>
<sequence>MILSASGDKTIGLWNAKSGGMLKRIEDNSNPVTCAKFSRLSDVESGKELKILKGHLNTVYDVKYFPDDQTIVSCLCDKTIRLWNVKSGDEIQILEGDSPVLCIDISADGNTIASGSDKSIRIWR</sequence>
<dbReference type="PROSITE" id="PS50082">
    <property type="entry name" value="WD_REPEATS_2"/>
    <property type="match status" value="2"/>
</dbReference>
<name>X6LDV8_RETFI</name>
<keyword evidence="1 3" id="KW-0853">WD repeat</keyword>
<keyword evidence="5" id="KW-1185">Reference proteome</keyword>
<gene>
    <name evidence="4" type="ORF">RFI_37254</name>
</gene>
<dbReference type="AlphaFoldDB" id="X6LDV8"/>
<evidence type="ECO:0000313" key="5">
    <source>
        <dbReference type="Proteomes" id="UP000023152"/>
    </source>
</evidence>
<dbReference type="PROSITE" id="PS50294">
    <property type="entry name" value="WD_REPEATS_REGION"/>
    <property type="match status" value="1"/>
</dbReference>
<proteinExistence type="predicted"/>
<keyword evidence="2" id="KW-0677">Repeat</keyword>
<dbReference type="SUPFAM" id="SSF50978">
    <property type="entry name" value="WD40 repeat-like"/>
    <property type="match status" value="1"/>
</dbReference>
<dbReference type="PRINTS" id="PR00320">
    <property type="entry name" value="GPROTEINBRPT"/>
</dbReference>
<evidence type="ECO:0000256" key="3">
    <source>
        <dbReference type="PROSITE-ProRule" id="PRU00221"/>
    </source>
</evidence>
<evidence type="ECO:0000256" key="2">
    <source>
        <dbReference type="ARBA" id="ARBA00022737"/>
    </source>
</evidence>
<dbReference type="InterPro" id="IPR036322">
    <property type="entry name" value="WD40_repeat_dom_sf"/>
</dbReference>
<dbReference type="PROSITE" id="PS00678">
    <property type="entry name" value="WD_REPEATS_1"/>
    <property type="match status" value="2"/>
</dbReference>
<dbReference type="InterPro" id="IPR015943">
    <property type="entry name" value="WD40/YVTN_repeat-like_dom_sf"/>
</dbReference>
<protein>
    <submittedName>
        <fullName evidence="4">WD repeat-containing protein</fullName>
    </submittedName>
</protein>
<evidence type="ECO:0000313" key="4">
    <source>
        <dbReference type="EMBL" id="ETO00193.1"/>
    </source>
</evidence>